<feature type="chain" id="PRO_5007883985" evidence="4">
    <location>
        <begin position="32"/>
        <end position="537"/>
    </location>
</feature>
<dbReference type="SUPFAM" id="SSF100920">
    <property type="entry name" value="Heat shock protein 70kD (HSP70), peptide-binding domain"/>
    <property type="match status" value="1"/>
</dbReference>
<evidence type="ECO:0000256" key="4">
    <source>
        <dbReference type="SAM" id="SignalP"/>
    </source>
</evidence>
<protein>
    <submittedName>
        <fullName evidence="5">Hsp70-like protein</fullName>
    </submittedName>
</protein>
<dbReference type="Gene3D" id="2.60.34.10">
    <property type="entry name" value="Substrate Binding Domain Of DNAk, Chain A, domain 1"/>
    <property type="match status" value="1"/>
</dbReference>
<reference evidence="5 6" key="1">
    <citation type="submission" date="2015-06" db="EMBL/GenBank/DDBJ databases">
        <title>Survival trade-offs in plant roots during colonization by closely related pathogenic and mutualistic fungi.</title>
        <authorList>
            <person name="Hacquard S."/>
            <person name="Kracher B."/>
            <person name="Hiruma K."/>
            <person name="Weinman A."/>
            <person name="Muench P."/>
            <person name="Garrido Oter R."/>
            <person name="Ver Loren van Themaat E."/>
            <person name="Dallerey J.-F."/>
            <person name="Damm U."/>
            <person name="Henrissat B."/>
            <person name="Lespinet O."/>
            <person name="Thon M."/>
            <person name="Kemen E."/>
            <person name="McHardy A.C."/>
            <person name="Schulze-Lefert P."/>
            <person name="O'Connell R.J."/>
        </authorList>
    </citation>
    <scope>NUCLEOTIDE SEQUENCE [LARGE SCALE GENOMIC DNA]</scope>
    <source>
        <strain evidence="5 6">MAFF 238704</strain>
    </source>
</reference>
<accession>A0A167B3U6</accession>
<keyword evidence="4" id="KW-0732">Signal</keyword>
<gene>
    <name evidence="5" type="ORF">CI238_01847</name>
</gene>
<sequence length="537" mass="58738">MLQSRRDVTSTLGLFLAFTAFLFWLPGLAVASEAYERNAKEHLHIVAISIGPSYSSVGMVQHGAIKIPLAGQSYTIVNTDDPISYAYSDPSLLNALFNTKSMVCKTTEPEFFMHAVIRNPCSSDGLGVARHQGLITREPLSEILRELKDTAETWAQHGIESAVVAVPTYFSEMERSAVKQAGTSVGLEVVRIVSSSIAIGIGHGLDKSNDESVYVVFYELGRENFEVSVAEVDMGVFGHRTTINDPRIGKEVGGIIEEKRSVGATHFSPAEMGLFEQTLAYVERVIQEANLSRTDIAHLVVTGDYTPAQQVRSMIEAFFNGKSALDKDDRDDSFLVPGTLDHDESITYGAAILADILVGYERSVEVLGRLSLQSRTLSVETIGGESLRVFQRWTMLPASKTLNFTTTVDGQQTVVISVFQGELPEVRKNDEVVSLTLDCIPPSPRGIPKVTLILDVYPDEVGNLMLNATAHLIGANGNCFDTSPAVLHDFYADGFITTEDLELEAAFVYDRTGAGLPGSCVNRQSELEQQHITTEWF</sequence>
<keyword evidence="6" id="KW-1185">Reference proteome</keyword>
<dbReference type="AlphaFoldDB" id="A0A167B3U6"/>
<keyword evidence="1 3" id="KW-0547">Nucleotide-binding</keyword>
<name>A0A167B3U6_COLIC</name>
<evidence type="ECO:0000313" key="5">
    <source>
        <dbReference type="EMBL" id="KZL80854.1"/>
    </source>
</evidence>
<comment type="similarity">
    <text evidence="3">Belongs to the heat shock protein 70 family.</text>
</comment>
<feature type="signal peptide" evidence="4">
    <location>
        <begin position="1"/>
        <end position="31"/>
    </location>
</feature>
<dbReference type="Gene3D" id="3.30.30.30">
    <property type="match status" value="1"/>
</dbReference>
<keyword evidence="2 3" id="KW-0067">ATP-binding</keyword>
<evidence type="ECO:0000256" key="3">
    <source>
        <dbReference type="RuleBase" id="RU003322"/>
    </source>
</evidence>
<dbReference type="Proteomes" id="UP000076584">
    <property type="component" value="Unassembled WGS sequence"/>
</dbReference>
<dbReference type="STRING" id="1573173.A0A167B3U6"/>
<dbReference type="Gene3D" id="3.90.640.10">
    <property type="entry name" value="Actin, Chain A, domain 4"/>
    <property type="match status" value="1"/>
</dbReference>
<evidence type="ECO:0000256" key="2">
    <source>
        <dbReference type="ARBA" id="ARBA00022840"/>
    </source>
</evidence>
<dbReference type="InterPro" id="IPR043129">
    <property type="entry name" value="ATPase_NBD"/>
</dbReference>
<dbReference type="GO" id="GO:0140662">
    <property type="term" value="F:ATP-dependent protein folding chaperone"/>
    <property type="evidence" value="ECO:0007669"/>
    <property type="project" value="InterPro"/>
</dbReference>
<organism evidence="5 6">
    <name type="scientific">Colletotrichum incanum</name>
    <name type="common">Soybean anthracnose fungus</name>
    <dbReference type="NCBI Taxonomy" id="1573173"/>
    <lineage>
        <taxon>Eukaryota</taxon>
        <taxon>Fungi</taxon>
        <taxon>Dikarya</taxon>
        <taxon>Ascomycota</taxon>
        <taxon>Pezizomycotina</taxon>
        <taxon>Sordariomycetes</taxon>
        <taxon>Hypocreomycetidae</taxon>
        <taxon>Glomerellales</taxon>
        <taxon>Glomerellaceae</taxon>
        <taxon>Colletotrichum</taxon>
        <taxon>Colletotrichum spaethianum species complex</taxon>
    </lineage>
</organism>
<dbReference type="Pfam" id="PF00012">
    <property type="entry name" value="HSP70"/>
    <property type="match status" value="2"/>
</dbReference>
<dbReference type="InterPro" id="IPR013126">
    <property type="entry name" value="Hsp_70_fam"/>
</dbReference>
<proteinExistence type="inferred from homology"/>
<dbReference type="PRINTS" id="PR00301">
    <property type="entry name" value="HEATSHOCK70"/>
</dbReference>
<dbReference type="Gene3D" id="3.30.420.40">
    <property type="match status" value="4"/>
</dbReference>
<evidence type="ECO:0000256" key="1">
    <source>
        <dbReference type="ARBA" id="ARBA00022741"/>
    </source>
</evidence>
<dbReference type="GO" id="GO:0005524">
    <property type="term" value="F:ATP binding"/>
    <property type="evidence" value="ECO:0007669"/>
    <property type="project" value="UniProtKB-KW"/>
</dbReference>
<dbReference type="SUPFAM" id="SSF53067">
    <property type="entry name" value="Actin-like ATPase domain"/>
    <property type="match status" value="2"/>
</dbReference>
<dbReference type="InterPro" id="IPR029047">
    <property type="entry name" value="HSP70_peptide-bd_sf"/>
</dbReference>
<dbReference type="PANTHER" id="PTHR19375">
    <property type="entry name" value="HEAT SHOCK PROTEIN 70KDA"/>
    <property type="match status" value="1"/>
</dbReference>
<evidence type="ECO:0000313" key="6">
    <source>
        <dbReference type="Proteomes" id="UP000076584"/>
    </source>
</evidence>
<dbReference type="EMBL" id="LFIW01001807">
    <property type="protein sequence ID" value="KZL80854.1"/>
    <property type="molecule type" value="Genomic_DNA"/>
</dbReference>
<comment type="caution">
    <text evidence="5">The sequence shown here is derived from an EMBL/GenBank/DDBJ whole genome shotgun (WGS) entry which is preliminary data.</text>
</comment>